<dbReference type="InterPro" id="IPR011335">
    <property type="entry name" value="Restrct_endonuc-II-like"/>
</dbReference>
<dbReference type="SUPFAM" id="SSF52980">
    <property type="entry name" value="Restriction endonuclease-like"/>
    <property type="match status" value="1"/>
</dbReference>
<dbReference type="PANTHER" id="PTHR36558">
    <property type="entry name" value="GLR1098 PROTEIN"/>
    <property type="match status" value="1"/>
</dbReference>
<keyword evidence="5" id="KW-1185">Reference proteome</keyword>
<name>A0AAJ4UXN4_9BACT</name>
<dbReference type="CDD" id="cd06260">
    <property type="entry name" value="DUF820-like"/>
    <property type="match status" value="1"/>
</dbReference>
<dbReference type="GO" id="GO:0004519">
    <property type="term" value="F:endonuclease activity"/>
    <property type="evidence" value="ECO:0007669"/>
    <property type="project" value="UniProtKB-KW"/>
</dbReference>
<evidence type="ECO:0000313" key="4">
    <source>
        <dbReference type="Proteomes" id="UP000272781"/>
    </source>
</evidence>
<dbReference type="EMBL" id="RJVK01000003">
    <property type="protein sequence ID" value="ROR39437.1"/>
    <property type="molecule type" value="Genomic_DNA"/>
</dbReference>
<sequence length="179" mass="21072">MCLVEYYTYDDYKKWEGDWELIRGCPVAMAPSPVISHQYLTTMFVVELNKIYQECEECMVLAEEDWIVEEDTVLRPDVSVVCNEQNEYITKAPEIVVEVVSKSTAKRDEKIKFDIYEKEMVKYYILAYPEFLKAKVYKNENGKFIKIGDFSNEKLKISDTSCEGEIDFDTIFKKLRSKK</sequence>
<dbReference type="RefSeq" id="WP_123352770.1">
    <property type="nucleotide sequence ID" value="NZ_CP027432.2"/>
</dbReference>
<dbReference type="Proteomes" id="UP000272781">
    <property type="component" value="Unassembled WGS sequence"/>
</dbReference>
<feature type="domain" description="Putative restriction endonuclease" evidence="1">
    <location>
        <begin position="10"/>
        <end position="144"/>
    </location>
</feature>
<dbReference type="Gene3D" id="3.90.1570.10">
    <property type="entry name" value="tt1808, chain A"/>
    <property type="match status" value="1"/>
</dbReference>
<keyword evidence="3" id="KW-0255">Endonuclease</keyword>
<keyword evidence="3" id="KW-0540">Nuclease</keyword>
<dbReference type="InterPro" id="IPR008538">
    <property type="entry name" value="Uma2"/>
</dbReference>
<reference evidence="3 4" key="2">
    <citation type="submission" date="2018-11" db="EMBL/GenBank/DDBJ databases">
        <title>Genomic Encyclopedia of Type Strains, Phase IV (KMG-IV): sequencing the most valuable type-strain genomes for metagenomic binning, comparative biology and taxonomic classification.</title>
        <authorList>
            <person name="Goeker M."/>
        </authorList>
    </citation>
    <scope>NUCLEOTIDE SEQUENCE [LARGE SCALE GENOMIC DNA]</scope>
    <source>
        <strain evidence="3 4">DSM 27783</strain>
    </source>
</reference>
<dbReference type="InterPro" id="IPR012296">
    <property type="entry name" value="Nuclease_put_TT1808"/>
</dbReference>
<evidence type="ECO:0000313" key="5">
    <source>
        <dbReference type="Proteomes" id="UP000298805"/>
    </source>
</evidence>
<reference evidence="2" key="3">
    <citation type="submission" date="2019-06" db="EMBL/GenBank/DDBJ databases">
        <title>A comparative analysis of the Nautiliaceae.</title>
        <authorList>
            <person name="Grosche A."/>
            <person name="Smedile F."/>
            <person name="Vetriani C."/>
        </authorList>
    </citation>
    <scope>NUCLEOTIDE SEQUENCE</scope>
    <source>
        <strain evidence="2">TB6</strain>
    </source>
</reference>
<accession>A0AAJ4UXN4</accession>
<evidence type="ECO:0000259" key="1">
    <source>
        <dbReference type="Pfam" id="PF05685"/>
    </source>
</evidence>
<evidence type="ECO:0000313" key="3">
    <source>
        <dbReference type="EMBL" id="ROR39437.1"/>
    </source>
</evidence>
<dbReference type="Proteomes" id="UP000298805">
    <property type="component" value="Chromosome"/>
</dbReference>
<organism evidence="3 4">
    <name type="scientific">Caminibacter pacificus</name>
    <dbReference type="NCBI Taxonomy" id="1424653"/>
    <lineage>
        <taxon>Bacteria</taxon>
        <taxon>Pseudomonadati</taxon>
        <taxon>Campylobacterota</taxon>
        <taxon>Epsilonproteobacteria</taxon>
        <taxon>Nautiliales</taxon>
        <taxon>Nautiliaceae</taxon>
        <taxon>Caminibacter</taxon>
    </lineage>
</organism>
<dbReference type="PANTHER" id="PTHR36558:SF1">
    <property type="entry name" value="RESTRICTION ENDONUCLEASE DOMAIN-CONTAINING PROTEIN-RELATED"/>
    <property type="match status" value="1"/>
</dbReference>
<proteinExistence type="predicted"/>
<protein>
    <submittedName>
        <fullName evidence="3">Uma2 family endonuclease</fullName>
    </submittedName>
</protein>
<dbReference type="Pfam" id="PF05685">
    <property type="entry name" value="Uma2"/>
    <property type="match status" value="1"/>
</dbReference>
<evidence type="ECO:0000313" key="2">
    <source>
        <dbReference type="EMBL" id="QCI28848.1"/>
    </source>
</evidence>
<reference evidence="5" key="1">
    <citation type="submission" date="2018-03" db="EMBL/GenBank/DDBJ databases">
        <title>A comparative analysis of the Nautiliaceae.</title>
        <authorList>
            <person name="Grosche A."/>
            <person name="Smedile F."/>
            <person name="Vetriani C."/>
        </authorList>
    </citation>
    <scope>NUCLEOTIDE SEQUENCE [LARGE SCALE GENOMIC DNA]</scope>
    <source>
        <strain evidence="5">TB6</strain>
    </source>
</reference>
<dbReference type="EMBL" id="CP027432">
    <property type="protein sequence ID" value="QCI28848.1"/>
    <property type="molecule type" value="Genomic_DNA"/>
</dbReference>
<dbReference type="AlphaFoldDB" id="A0AAJ4UXN4"/>
<keyword evidence="3" id="KW-0378">Hydrolase</keyword>
<gene>
    <name evidence="2" type="ORF">C6V80_07665</name>
    <name evidence="3" type="ORF">EDC58_1377</name>
</gene>